<gene>
    <name evidence="1" type="ORF">BB560_006247</name>
</gene>
<comment type="caution">
    <text evidence="1">The sequence shown here is derived from an EMBL/GenBank/DDBJ whole genome shotgun (WGS) entry which is preliminary data.</text>
</comment>
<keyword evidence="2" id="KW-1185">Reference proteome</keyword>
<dbReference type="STRING" id="133381.A0A2T9YCH4"/>
<name>A0A2T9YCH4_9FUNG</name>
<dbReference type="OrthoDB" id="5598740at2759"/>
<evidence type="ECO:0000313" key="1">
    <source>
        <dbReference type="EMBL" id="PVU90021.1"/>
    </source>
</evidence>
<feature type="non-terminal residue" evidence="1">
    <location>
        <position position="519"/>
    </location>
</feature>
<dbReference type="Proteomes" id="UP000245609">
    <property type="component" value="Unassembled WGS sequence"/>
</dbReference>
<reference evidence="1 2" key="1">
    <citation type="journal article" date="2018" name="MBio">
        <title>Comparative Genomics Reveals the Core Gene Toolbox for the Fungus-Insect Symbiosis.</title>
        <authorList>
            <person name="Wang Y."/>
            <person name="Stata M."/>
            <person name="Wang W."/>
            <person name="Stajich J.E."/>
            <person name="White M.M."/>
            <person name="Moncalvo J.M."/>
        </authorList>
    </citation>
    <scope>NUCLEOTIDE SEQUENCE [LARGE SCALE GENOMIC DNA]</scope>
    <source>
        <strain evidence="1 2">SC-DP-2</strain>
    </source>
</reference>
<accession>A0A2T9YCH4</accession>
<dbReference type="InterPro" id="IPR036691">
    <property type="entry name" value="Endo/exonu/phosph_ase_sf"/>
</dbReference>
<sequence>MSQKIKVGFWNVCGLSGHKWLASVNAIESKEIDLLFLAETWFVDQKLHIRHKYYIAPSAPVYQKKINSHQPSGIMCLVSDKLRQSITSTSFSKYSVSVRFSSFSIAAVYFPPSMDVSTITSYMPIEPVDILLGGINTKFGVKFGTRQVGPSAKVNYFNDYASENGLLHLTPTPPESTPDHAFVKIGINATWNFCSRLSSGLSDHCFMVLSFSSSTRPIVPMDSDSVKFNLKPLEYNPIQRMLIAEYVANRYLVVPSLKLLNSTPPKINSDAKQNIVDACYSIYSSFLYAVCDSVLGIYSVQGNNSKQTIPSKRQTSNSKSSSIATNAIQTFKEAQKTNIGTSNIQSRSSSNPVVDDVVDYFKDVFAPAPPNTSVFDSTLYQYPSIDTISSTIFFCSSNIKKNILKYPSTTSSGTDPFHINIYKTLAKTSYFLDDLSDLSHYFVRLAITPSDWYISHIFPIPKSKDSKNIDKFRPIALTVVLRRIFEASLLQYLESTPLAVFHPTQAGFRKGYSTSSHLI</sequence>
<dbReference type="AlphaFoldDB" id="A0A2T9YCH4"/>
<proteinExistence type="predicted"/>
<dbReference type="Gene3D" id="3.60.10.10">
    <property type="entry name" value="Endonuclease/exonuclease/phosphatase"/>
    <property type="match status" value="1"/>
</dbReference>
<evidence type="ECO:0000313" key="2">
    <source>
        <dbReference type="Proteomes" id="UP000245609"/>
    </source>
</evidence>
<dbReference type="EMBL" id="MBFS01002994">
    <property type="protein sequence ID" value="PVU90021.1"/>
    <property type="molecule type" value="Genomic_DNA"/>
</dbReference>
<organism evidence="1 2">
    <name type="scientific">Smittium megazygosporum</name>
    <dbReference type="NCBI Taxonomy" id="133381"/>
    <lineage>
        <taxon>Eukaryota</taxon>
        <taxon>Fungi</taxon>
        <taxon>Fungi incertae sedis</taxon>
        <taxon>Zoopagomycota</taxon>
        <taxon>Kickxellomycotina</taxon>
        <taxon>Harpellomycetes</taxon>
        <taxon>Harpellales</taxon>
        <taxon>Legeriomycetaceae</taxon>
        <taxon>Smittium</taxon>
    </lineage>
</organism>
<protein>
    <recommendedName>
        <fullName evidence="3">Reverse transcriptase domain-containing protein</fullName>
    </recommendedName>
</protein>
<evidence type="ECO:0008006" key="3">
    <source>
        <dbReference type="Google" id="ProtNLM"/>
    </source>
</evidence>
<dbReference type="SUPFAM" id="SSF56219">
    <property type="entry name" value="DNase I-like"/>
    <property type="match status" value="1"/>
</dbReference>